<name>A0ABQ9JDR5_9CUCU</name>
<protein>
    <submittedName>
        <fullName evidence="1">Uncharacterized protein</fullName>
    </submittedName>
</protein>
<evidence type="ECO:0000313" key="1">
    <source>
        <dbReference type="EMBL" id="KAJ8976309.1"/>
    </source>
</evidence>
<keyword evidence="2" id="KW-1185">Reference proteome</keyword>
<accession>A0ABQ9JDR5</accession>
<dbReference type="Proteomes" id="UP001162164">
    <property type="component" value="Unassembled WGS sequence"/>
</dbReference>
<evidence type="ECO:0000313" key="2">
    <source>
        <dbReference type="Proteomes" id="UP001162164"/>
    </source>
</evidence>
<gene>
    <name evidence="1" type="ORF">NQ317_010263</name>
</gene>
<dbReference type="EMBL" id="JAPWTJ010000697">
    <property type="protein sequence ID" value="KAJ8976309.1"/>
    <property type="molecule type" value="Genomic_DNA"/>
</dbReference>
<reference evidence="1" key="1">
    <citation type="journal article" date="2023" name="Insect Mol. Biol.">
        <title>Genome sequencing provides insights into the evolution of gene families encoding plant cell wall-degrading enzymes in longhorned beetles.</title>
        <authorList>
            <person name="Shin N.R."/>
            <person name="Okamura Y."/>
            <person name="Kirsch R."/>
            <person name="Pauchet Y."/>
        </authorList>
    </citation>
    <scope>NUCLEOTIDE SEQUENCE</scope>
    <source>
        <strain evidence="1">MMC_N1</strain>
    </source>
</reference>
<comment type="caution">
    <text evidence="1">The sequence shown here is derived from an EMBL/GenBank/DDBJ whole genome shotgun (WGS) entry which is preliminary data.</text>
</comment>
<sequence length="65" mass="7577">MTKSTQSKTTNPDFLKQFEEGDYFLSPSEDNSPFFIQNLRLHGRNKDFTIKKSIKICPVLAKTMY</sequence>
<proteinExistence type="predicted"/>
<organism evidence="1 2">
    <name type="scientific">Molorchus minor</name>
    <dbReference type="NCBI Taxonomy" id="1323400"/>
    <lineage>
        <taxon>Eukaryota</taxon>
        <taxon>Metazoa</taxon>
        <taxon>Ecdysozoa</taxon>
        <taxon>Arthropoda</taxon>
        <taxon>Hexapoda</taxon>
        <taxon>Insecta</taxon>
        <taxon>Pterygota</taxon>
        <taxon>Neoptera</taxon>
        <taxon>Endopterygota</taxon>
        <taxon>Coleoptera</taxon>
        <taxon>Polyphaga</taxon>
        <taxon>Cucujiformia</taxon>
        <taxon>Chrysomeloidea</taxon>
        <taxon>Cerambycidae</taxon>
        <taxon>Lamiinae</taxon>
        <taxon>Monochamini</taxon>
        <taxon>Molorchus</taxon>
    </lineage>
</organism>